<protein>
    <submittedName>
        <fullName evidence="1">Uncharacterized protein</fullName>
    </submittedName>
</protein>
<reference evidence="1 2" key="1">
    <citation type="journal article" name="Front. Microbiol.">
        <title>Sugar Metabolism of the First Thermophilic Planctomycete Thermogutta terrifontis: Comparative Genomic and Transcriptomic Approaches.</title>
        <authorList>
            <person name="Elcheninov A.G."/>
            <person name="Menzel P."/>
            <person name="Gudbergsdottir S.R."/>
            <person name="Slesarev A.I."/>
            <person name="Kadnikov V.V."/>
            <person name="Krogh A."/>
            <person name="Bonch-Osmolovskaya E.A."/>
            <person name="Peng X."/>
            <person name="Kublanov I.V."/>
        </authorList>
    </citation>
    <scope>NUCLEOTIDE SEQUENCE [LARGE SCALE GENOMIC DNA]</scope>
    <source>
        <strain evidence="1 2">R1</strain>
    </source>
</reference>
<gene>
    <name evidence="1" type="ORF">THTE_2396</name>
</gene>
<evidence type="ECO:0000313" key="2">
    <source>
        <dbReference type="Proteomes" id="UP000215086"/>
    </source>
</evidence>
<dbReference type="Proteomes" id="UP000215086">
    <property type="component" value="Chromosome"/>
</dbReference>
<dbReference type="AlphaFoldDB" id="A0A286RGB1"/>
<proteinExistence type="predicted"/>
<sequence length="42" mass="4765">MLTVIGEWAGGMGDTASVLTTSFSRWLTNPRYTRHLIIERLL</sequence>
<accession>A0A286RGB1</accession>
<keyword evidence="2" id="KW-1185">Reference proteome</keyword>
<evidence type="ECO:0000313" key="1">
    <source>
        <dbReference type="EMBL" id="ASV74998.1"/>
    </source>
</evidence>
<dbReference type="KEGG" id="ttf:THTE_2396"/>
<organism evidence="1 2">
    <name type="scientific">Thermogutta terrifontis</name>
    <dbReference type="NCBI Taxonomy" id="1331910"/>
    <lineage>
        <taxon>Bacteria</taxon>
        <taxon>Pseudomonadati</taxon>
        <taxon>Planctomycetota</taxon>
        <taxon>Planctomycetia</taxon>
        <taxon>Pirellulales</taxon>
        <taxon>Thermoguttaceae</taxon>
        <taxon>Thermogutta</taxon>
    </lineage>
</organism>
<dbReference type="EMBL" id="CP018477">
    <property type="protein sequence ID" value="ASV74998.1"/>
    <property type="molecule type" value="Genomic_DNA"/>
</dbReference>
<name>A0A286RGB1_9BACT</name>